<organism evidence="4 5">
    <name type="scientific">Sphingobium algorifonticola</name>
    <dbReference type="NCBI Taxonomy" id="2008318"/>
    <lineage>
        <taxon>Bacteria</taxon>
        <taxon>Pseudomonadati</taxon>
        <taxon>Pseudomonadota</taxon>
        <taxon>Alphaproteobacteria</taxon>
        <taxon>Sphingomonadales</taxon>
        <taxon>Sphingomonadaceae</taxon>
        <taxon>Sphingobium</taxon>
    </lineage>
</organism>
<dbReference type="NCBIfam" id="NF012211">
    <property type="entry name" value="tand_rpt_95"/>
    <property type="match status" value="2"/>
</dbReference>
<dbReference type="Pfam" id="PF00353">
    <property type="entry name" value="HemolysinCabind"/>
    <property type="match status" value="4"/>
</dbReference>
<reference evidence="4 5" key="1">
    <citation type="submission" date="2019-01" db="EMBL/GenBank/DDBJ databases">
        <authorList>
            <person name="Chen W.-M."/>
        </authorList>
    </citation>
    <scope>NUCLEOTIDE SEQUENCE [LARGE SCALE GENOMIC DNA]</scope>
    <source>
        <strain evidence="4 5">TLA-22</strain>
    </source>
</reference>
<evidence type="ECO:0000313" key="4">
    <source>
        <dbReference type="EMBL" id="RVT40656.1"/>
    </source>
</evidence>
<evidence type="ECO:0000259" key="3">
    <source>
        <dbReference type="Pfam" id="PF17892"/>
    </source>
</evidence>
<dbReference type="AlphaFoldDB" id="A0A437J6M1"/>
<dbReference type="GO" id="GO:0005576">
    <property type="term" value="C:extracellular region"/>
    <property type="evidence" value="ECO:0007669"/>
    <property type="project" value="UniProtKB-SubCell"/>
</dbReference>
<evidence type="ECO:0000256" key="1">
    <source>
        <dbReference type="ARBA" id="ARBA00004613"/>
    </source>
</evidence>
<protein>
    <submittedName>
        <fullName evidence="4">Calcium-binding protein</fullName>
    </submittedName>
</protein>
<dbReference type="PANTHER" id="PTHR38340">
    <property type="entry name" value="S-LAYER PROTEIN"/>
    <property type="match status" value="1"/>
</dbReference>
<dbReference type="InterPro" id="IPR050557">
    <property type="entry name" value="RTX_toxin/Mannuronan_C5-epim"/>
</dbReference>
<dbReference type="GO" id="GO:0005509">
    <property type="term" value="F:calcium ion binding"/>
    <property type="evidence" value="ECO:0007669"/>
    <property type="project" value="InterPro"/>
</dbReference>
<dbReference type="Proteomes" id="UP000282977">
    <property type="component" value="Unassembled WGS sequence"/>
</dbReference>
<accession>A0A437J6M1</accession>
<dbReference type="Gene3D" id="2.60.40.3440">
    <property type="match status" value="2"/>
</dbReference>
<dbReference type="InterPro" id="IPR018511">
    <property type="entry name" value="Hemolysin-typ_Ca-bd_CS"/>
</dbReference>
<dbReference type="InterPro" id="IPR041690">
    <property type="entry name" value="Cadherin_5"/>
</dbReference>
<dbReference type="RefSeq" id="WP_164847438.1">
    <property type="nucleotide sequence ID" value="NZ_RZUL01000003.1"/>
</dbReference>
<feature type="domain" description="Cadherin-like" evidence="3">
    <location>
        <begin position="38"/>
        <end position="131"/>
    </location>
</feature>
<dbReference type="EMBL" id="RZUL01000003">
    <property type="protein sequence ID" value="RVT40656.1"/>
    <property type="molecule type" value="Genomic_DNA"/>
</dbReference>
<proteinExistence type="predicted"/>
<dbReference type="InterPro" id="IPR011049">
    <property type="entry name" value="Serralysin-like_metalloprot_C"/>
</dbReference>
<evidence type="ECO:0000256" key="2">
    <source>
        <dbReference type="ARBA" id="ARBA00022525"/>
    </source>
</evidence>
<comment type="subcellular location">
    <subcellularLocation>
        <location evidence="1">Secreted</location>
    </subcellularLocation>
</comment>
<gene>
    <name evidence="4" type="ORF">ENE74_09205</name>
</gene>
<dbReference type="PANTHER" id="PTHR38340:SF1">
    <property type="entry name" value="S-LAYER PROTEIN"/>
    <property type="match status" value="1"/>
</dbReference>
<dbReference type="PROSITE" id="PS00330">
    <property type="entry name" value="HEMOLYSIN_CALCIUM"/>
    <property type="match status" value="3"/>
</dbReference>
<name>A0A437J6M1_9SPHN</name>
<keyword evidence="5" id="KW-1185">Reference proteome</keyword>
<sequence length="530" mass="53363">FVYTPNANYNGTDSFTYTLSDGAGGSDTATVSLTIAAVNDAPDAVNDNGGSTAYETPRSISLASLLGNDTDIDGGALSVVSVQNAVNGSVAIVGGNAVFTPTAGYSGAASFTYTVSDGAGGTDTATVALTVSPPVSGDDDLFFSTLADELFDGAAGNDTVSYRNIAIVNGQGVTMRLRDNTPLNTGPAGIDTFISIENMNGSLGNDVLYGDSKINVLRGDSGNDRLFGGAGNDQLFGDDGDDFVDGGLGDDILSGGLGIDTLDYQTMTVGVTVSLANSGVQNTGGAGLDRVSGFENLRGSRANDVLTGNAGNNVIGGQTGNDRIIGGAGNDQLSGDSGDDIIDGGLGDDVMAGGTGIDTLDYSSMTTGVTVSLAITQLQNTGGAGTDRVSGFENLRGSRVNDVLTGDGNANVISGQTGNDIIYGGAGDDQLFGDAGDDILFGGAGRDVLAGGVDADTFVFTSLDNDLVKFDAADVINVSAFAGANVAINNVYGRWFVTFDTDNDGLFDNGGFEVQGAGFDASKLDFAPLI</sequence>
<dbReference type="InterPro" id="IPR001343">
    <property type="entry name" value="Hemolysn_Ca-bd"/>
</dbReference>
<dbReference type="SUPFAM" id="SSF51120">
    <property type="entry name" value="beta-Roll"/>
    <property type="match status" value="3"/>
</dbReference>
<dbReference type="PRINTS" id="PR00313">
    <property type="entry name" value="CABNDNGRPT"/>
</dbReference>
<dbReference type="Gene3D" id="2.150.10.10">
    <property type="entry name" value="Serralysin-like metalloprotease, C-terminal"/>
    <property type="match status" value="4"/>
</dbReference>
<feature type="non-terminal residue" evidence="4">
    <location>
        <position position="1"/>
    </location>
</feature>
<dbReference type="Pfam" id="PF17963">
    <property type="entry name" value="Big_9"/>
    <property type="match status" value="1"/>
</dbReference>
<evidence type="ECO:0000313" key="5">
    <source>
        <dbReference type="Proteomes" id="UP000282977"/>
    </source>
</evidence>
<comment type="caution">
    <text evidence="4">The sequence shown here is derived from an EMBL/GenBank/DDBJ whole genome shotgun (WGS) entry which is preliminary data.</text>
</comment>
<dbReference type="Pfam" id="PF17892">
    <property type="entry name" value="Cadherin_5"/>
    <property type="match status" value="1"/>
</dbReference>
<keyword evidence="2" id="KW-0964">Secreted</keyword>